<dbReference type="Proteomes" id="UP000783588">
    <property type="component" value="Unassembled WGS sequence"/>
</dbReference>
<feature type="transmembrane region" description="Helical" evidence="1">
    <location>
        <begin position="260"/>
        <end position="282"/>
    </location>
</feature>
<accession>A0ABS6ES01</accession>
<evidence type="ECO:0000313" key="3">
    <source>
        <dbReference type="Proteomes" id="UP000783588"/>
    </source>
</evidence>
<keyword evidence="1" id="KW-1133">Transmembrane helix</keyword>
<sequence>MKKYQKKQIFNMYTLSVIIALPIISFLFLGFDTRMLPRFWRHVEGVNNAVLGEDPWVVAYIRLKISFVDAMEWYVSYGRHLIPILSSVAVLPFIQMRDHFLPFAMPRMKHPRRTEQLWVIRATVIAGCTVFCAYLATMLAMRIWCTSTYDANNCFNVFVNDWGWNLNAAVHPYLYVLLLGVFRYFLLPMMFSLLTIAISYLINRVYIYLLVPTIYSLVATSLFSQGVSDDKWPLPLFSPENLLWPSSPDYWGYGHTVHGIWGVVCAMAIVILPSIVMIWYGMRKRRA</sequence>
<organism evidence="2 3">
    <name type="scientific">Butyricicoccus intestinisimiae</name>
    <dbReference type="NCBI Taxonomy" id="2841509"/>
    <lineage>
        <taxon>Bacteria</taxon>
        <taxon>Bacillati</taxon>
        <taxon>Bacillota</taxon>
        <taxon>Clostridia</taxon>
        <taxon>Eubacteriales</taxon>
        <taxon>Butyricicoccaceae</taxon>
        <taxon>Butyricicoccus</taxon>
    </lineage>
</organism>
<name>A0ABS6ES01_9FIRM</name>
<evidence type="ECO:0000313" key="2">
    <source>
        <dbReference type="EMBL" id="MBU5490469.1"/>
    </source>
</evidence>
<keyword evidence="3" id="KW-1185">Reference proteome</keyword>
<protein>
    <submittedName>
        <fullName evidence="2">Uncharacterized protein</fullName>
    </submittedName>
</protein>
<dbReference type="EMBL" id="JAHLQI010000003">
    <property type="protein sequence ID" value="MBU5490469.1"/>
    <property type="molecule type" value="Genomic_DNA"/>
</dbReference>
<feature type="transmembrane region" description="Helical" evidence="1">
    <location>
        <begin position="77"/>
        <end position="96"/>
    </location>
</feature>
<keyword evidence="1" id="KW-0472">Membrane</keyword>
<feature type="transmembrane region" description="Helical" evidence="1">
    <location>
        <begin position="117"/>
        <end position="141"/>
    </location>
</feature>
<comment type="caution">
    <text evidence="2">The sequence shown here is derived from an EMBL/GenBank/DDBJ whole genome shotgun (WGS) entry which is preliminary data.</text>
</comment>
<feature type="transmembrane region" description="Helical" evidence="1">
    <location>
        <begin position="12"/>
        <end position="31"/>
    </location>
</feature>
<dbReference type="RefSeq" id="WP_216470124.1">
    <property type="nucleotide sequence ID" value="NZ_JAHLQI010000003.1"/>
</dbReference>
<reference evidence="2 3" key="1">
    <citation type="submission" date="2021-06" db="EMBL/GenBank/DDBJ databases">
        <authorList>
            <person name="Sun Q."/>
            <person name="Li D."/>
        </authorList>
    </citation>
    <scope>NUCLEOTIDE SEQUENCE [LARGE SCALE GENOMIC DNA]</scope>
    <source>
        <strain evidence="2 3">MSJd-7</strain>
    </source>
</reference>
<feature type="transmembrane region" description="Helical" evidence="1">
    <location>
        <begin position="173"/>
        <end position="198"/>
    </location>
</feature>
<feature type="transmembrane region" description="Helical" evidence="1">
    <location>
        <begin position="205"/>
        <end position="224"/>
    </location>
</feature>
<proteinExistence type="predicted"/>
<evidence type="ECO:0000256" key="1">
    <source>
        <dbReference type="SAM" id="Phobius"/>
    </source>
</evidence>
<keyword evidence="1" id="KW-0812">Transmembrane</keyword>
<gene>
    <name evidence="2" type="ORF">KQI75_07530</name>
</gene>